<dbReference type="InterPro" id="IPR021497">
    <property type="entry name" value="GTA_holin_3TM"/>
</dbReference>
<accession>A0A560F1U5</accession>
<proteinExistence type="predicted"/>
<keyword evidence="3" id="KW-1185">Reference proteome</keyword>
<keyword evidence="1" id="KW-0812">Transmembrane</keyword>
<evidence type="ECO:0000313" key="2">
    <source>
        <dbReference type="EMBL" id="TWB15584.1"/>
    </source>
</evidence>
<name>A0A560F1U5_9PROT</name>
<evidence type="ECO:0000256" key="1">
    <source>
        <dbReference type="SAM" id="Phobius"/>
    </source>
</evidence>
<evidence type="ECO:0000313" key="3">
    <source>
        <dbReference type="Proteomes" id="UP000316545"/>
    </source>
</evidence>
<dbReference type="Pfam" id="PF11351">
    <property type="entry name" value="GTA_holin_3TM"/>
    <property type="match status" value="1"/>
</dbReference>
<feature type="transmembrane region" description="Helical" evidence="1">
    <location>
        <begin position="74"/>
        <end position="96"/>
    </location>
</feature>
<dbReference type="Proteomes" id="UP000316545">
    <property type="component" value="Unassembled WGS sequence"/>
</dbReference>
<gene>
    <name evidence="2" type="ORF">FBZ88_12937</name>
</gene>
<keyword evidence="1" id="KW-0472">Membrane</keyword>
<keyword evidence="1" id="KW-1133">Transmembrane helix</keyword>
<feature type="transmembrane region" description="Helical" evidence="1">
    <location>
        <begin position="108"/>
        <end position="128"/>
    </location>
</feature>
<comment type="caution">
    <text evidence="2">The sequence shown here is derived from an EMBL/GenBank/DDBJ whole genome shotgun (WGS) entry which is preliminary data.</text>
</comment>
<protein>
    <submittedName>
        <fullName evidence="2">Holin (3TMs family)</fullName>
    </submittedName>
</protein>
<dbReference type="RefSeq" id="WP_145620181.1">
    <property type="nucleotide sequence ID" value="NZ_VITO01000029.1"/>
</dbReference>
<sequence length="142" mass="15012">MAFGIDDAITAASSLIKDGIDKIWPNPSDEAAAKVALMKAQADAAIAQLDAANRAANAEAASSDPWTSRARPSFLYLMYLMVLISVPMGVLSAFAPDVAARVTVGMKAFLASIPTDLWNVFLGCFAVYSGGRTWEKVRGVAK</sequence>
<dbReference type="AlphaFoldDB" id="A0A560F1U5"/>
<dbReference type="EMBL" id="VITO01000029">
    <property type="protein sequence ID" value="TWB15584.1"/>
    <property type="molecule type" value="Genomic_DNA"/>
</dbReference>
<reference evidence="2 3" key="1">
    <citation type="submission" date="2019-06" db="EMBL/GenBank/DDBJ databases">
        <title>Genomic Encyclopedia of Type Strains, Phase IV (KMG-V): Genome sequencing to study the core and pangenomes of soil and plant-associated prokaryotes.</title>
        <authorList>
            <person name="Whitman W."/>
        </authorList>
    </citation>
    <scope>NUCLEOTIDE SEQUENCE [LARGE SCALE GENOMIC DNA]</scope>
    <source>
        <strain evidence="2 3">BR 11865</strain>
    </source>
</reference>
<organism evidence="2 3">
    <name type="scientific">Nitrospirillum amazonense</name>
    <dbReference type="NCBI Taxonomy" id="28077"/>
    <lineage>
        <taxon>Bacteria</taxon>
        <taxon>Pseudomonadati</taxon>
        <taxon>Pseudomonadota</taxon>
        <taxon>Alphaproteobacteria</taxon>
        <taxon>Rhodospirillales</taxon>
        <taxon>Azospirillaceae</taxon>
        <taxon>Nitrospirillum</taxon>
    </lineage>
</organism>